<proteinExistence type="predicted"/>
<protein>
    <submittedName>
        <fullName evidence="1">Uncharacterized protein</fullName>
    </submittedName>
</protein>
<reference evidence="2" key="1">
    <citation type="journal article" date="2019" name="Int. J. Syst. Evol. Microbiol.">
        <title>The Global Catalogue of Microorganisms (GCM) 10K type strain sequencing project: providing services to taxonomists for standard genome sequencing and annotation.</title>
        <authorList>
            <consortium name="The Broad Institute Genomics Platform"/>
            <consortium name="The Broad Institute Genome Sequencing Center for Infectious Disease"/>
            <person name="Wu L."/>
            <person name="Ma J."/>
        </authorList>
    </citation>
    <scope>NUCLEOTIDE SEQUENCE [LARGE SCALE GENOMIC DNA]</scope>
    <source>
        <strain evidence="2">JCM 5052</strain>
    </source>
</reference>
<keyword evidence="2" id="KW-1185">Reference proteome</keyword>
<name>A0ABP3NL80_9ACTN</name>
<gene>
    <name evidence="1" type="ORF">GCM10010390_57320</name>
</gene>
<organism evidence="1 2">
    <name type="scientific">Streptomyces mordarskii</name>
    <dbReference type="NCBI Taxonomy" id="1226758"/>
    <lineage>
        <taxon>Bacteria</taxon>
        <taxon>Bacillati</taxon>
        <taxon>Actinomycetota</taxon>
        <taxon>Actinomycetes</taxon>
        <taxon>Kitasatosporales</taxon>
        <taxon>Streptomycetaceae</taxon>
        <taxon>Streptomyces</taxon>
    </lineage>
</organism>
<dbReference type="EMBL" id="BAAABZ010000053">
    <property type="protein sequence ID" value="GAA0547615.1"/>
    <property type="molecule type" value="Genomic_DNA"/>
</dbReference>
<dbReference type="Proteomes" id="UP001501576">
    <property type="component" value="Unassembled WGS sequence"/>
</dbReference>
<evidence type="ECO:0000313" key="2">
    <source>
        <dbReference type="Proteomes" id="UP001501576"/>
    </source>
</evidence>
<sequence length="52" mass="5788">MYQSYHSMKWPTVPARMFNRLLRGGTSPLAGLEGEFGEVILGAFAIERSSVQ</sequence>
<accession>A0ABP3NL80</accession>
<comment type="caution">
    <text evidence="1">The sequence shown here is derived from an EMBL/GenBank/DDBJ whole genome shotgun (WGS) entry which is preliminary data.</text>
</comment>
<evidence type="ECO:0000313" key="1">
    <source>
        <dbReference type="EMBL" id="GAA0547615.1"/>
    </source>
</evidence>